<keyword evidence="4 6" id="KW-0687">Ribonucleoprotein</keyword>
<dbReference type="InterPro" id="IPR023574">
    <property type="entry name" value="Ribosomal_uL4_dom_sf"/>
</dbReference>
<dbReference type="InterPro" id="IPR013005">
    <property type="entry name" value="Ribosomal_uL4-like"/>
</dbReference>
<dbReference type="NCBIfam" id="TIGR03953">
    <property type="entry name" value="rplD_bact"/>
    <property type="match status" value="1"/>
</dbReference>
<evidence type="ECO:0000256" key="5">
    <source>
        <dbReference type="ARBA" id="ARBA00035244"/>
    </source>
</evidence>
<comment type="caution">
    <text evidence="8">The sequence shown here is derived from an EMBL/GenBank/DDBJ whole genome shotgun (WGS) entry which is preliminary data.</text>
</comment>
<evidence type="ECO:0000256" key="3">
    <source>
        <dbReference type="ARBA" id="ARBA00022980"/>
    </source>
</evidence>
<feature type="region of interest" description="Disordered" evidence="7">
    <location>
        <begin position="46"/>
        <end position="75"/>
    </location>
</feature>
<dbReference type="SUPFAM" id="SSF52166">
    <property type="entry name" value="Ribosomal protein L4"/>
    <property type="match status" value="1"/>
</dbReference>
<evidence type="ECO:0000256" key="7">
    <source>
        <dbReference type="SAM" id="MobiDB-lite"/>
    </source>
</evidence>
<evidence type="ECO:0000313" key="9">
    <source>
        <dbReference type="Proteomes" id="UP000823913"/>
    </source>
</evidence>
<protein>
    <recommendedName>
        <fullName evidence="5 6">Large ribosomal subunit protein uL4</fullName>
    </recommendedName>
</protein>
<organism evidence="8 9">
    <name type="scientific">Candidatus Coproplasma avicola</name>
    <dbReference type="NCBI Taxonomy" id="2840744"/>
    <lineage>
        <taxon>Bacteria</taxon>
        <taxon>Bacillati</taxon>
        <taxon>Bacillota</taxon>
        <taxon>Clostridia</taxon>
        <taxon>Eubacteriales</taxon>
        <taxon>Candidatus Coproplasma</taxon>
    </lineage>
</organism>
<evidence type="ECO:0000256" key="1">
    <source>
        <dbReference type="ARBA" id="ARBA00010528"/>
    </source>
</evidence>
<comment type="function">
    <text evidence="6">One of the primary rRNA binding proteins, this protein initially binds near the 5'-end of the 23S rRNA. It is important during the early stages of 50S assembly. It makes multiple contacts with different domains of the 23S rRNA in the assembled 50S subunit and ribosome.</text>
</comment>
<comment type="subunit">
    <text evidence="2 6">Part of the 50S ribosomal subunit.</text>
</comment>
<dbReference type="PANTHER" id="PTHR10746:SF6">
    <property type="entry name" value="LARGE RIBOSOMAL SUBUNIT PROTEIN UL4M"/>
    <property type="match status" value="1"/>
</dbReference>
<dbReference type="AlphaFoldDB" id="A0A9D1J9I4"/>
<accession>A0A9D1J9I4</accession>
<dbReference type="GO" id="GO:0019843">
    <property type="term" value="F:rRNA binding"/>
    <property type="evidence" value="ECO:0007669"/>
    <property type="project" value="UniProtKB-UniRule"/>
</dbReference>
<gene>
    <name evidence="6 8" type="primary">rplD</name>
    <name evidence="8" type="ORF">IAB94_05020</name>
</gene>
<dbReference type="InterPro" id="IPR002136">
    <property type="entry name" value="Ribosomal_uL4"/>
</dbReference>
<proteinExistence type="inferred from homology"/>
<name>A0A9D1J9I4_9FIRM</name>
<dbReference type="Proteomes" id="UP000823913">
    <property type="component" value="Unassembled WGS sequence"/>
</dbReference>
<evidence type="ECO:0000256" key="4">
    <source>
        <dbReference type="ARBA" id="ARBA00023274"/>
    </source>
</evidence>
<evidence type="ECO:0000256" key="6">
    <source>
        <dbReference type="HAMAP-Rule" id="MF_01328"/>
    </source>
</evidence>
<dbReference type="HAMAP" id="MF_01328_B">
    <property type="entry name" value="Ribosomal_uL4_B"/>
    <property type="match status" value="1"/>
</dbReference>
<dbReference type="Gene3D" id="3.40.1370.10">
    <property type="match status" value="1"/>
</dbReference>
<comment type="similarity">
    <text evidence="1 6">Belongs to the universal ribosomal protein uL4 family.</text>
</comment>
<comment type="function">
    <text evidence="6">Forms part of the polypeptide exit tunnel.</text>
</comment>
<dbReference type="PANTHER" id="PTHR10746">
    <property type="entry name" value="50S RIBOSOMAL PROTEIN L4"/>
    <property type="match status" value="1"/>
</dbReference>
<reference evidence="8" key="2">
    <citation type="journal article" date="2021" name="PeerJ">
        <title>Extensive microbial diversity within the chicken gut microbiome revealed by metagenomics and culture.</title>
        <authorList>
            <person name="Gilroy R."/>
            <person name="Ravi A."/>
            <person name="Getino M."/>
            <person name="Pursley I."/>
            <person name="Horton D.L."/>
            <person name="Alikhan N.F."/>
            <person name="Baker D."/>
            <person name="Gharbi K."/>
            <person name="Hall N."/>
            <person name="Watson M."/>
            <person name="Adriaenssens E.M."/>
            <person name="Foster-Nyarko E."/>
            <person name="Jarju S."/>
            <person name="Secka A."/>
            <person name="Antonio M."/>
            <person name="Oren A."/>
            <person name="Chaudhuri R.R."/>
            <person name="La Ragione R."/>
            <person name="Hildebrand F."/>
            <person name="Pallen M.J."/>
        </authorList>
    </citation>
    <scope>NUCLEOTIDE SEQUENCE</scope>
    <source>
        <strain evidence="8">ChiW16-3235</strain>
    </source>
</reference>
<evidence type="ECO:0000313" key="8">
    <source>
        <dbReference type="EMBL" id="HIR67386.1"/>
    </source>
</evidence>
<keyword evidence="6" id="KW-0694">RNA-binding</keyword>
<sequence length="208" mass="22733">MPSIKVYKMDGTEAGSMELSEKVFGAEYREELIHQAVVTRLANERQGTKSTLTRTEVRGGGRKPWRQKGTGNARQGSIRAPQWIKGGVVFAPKSRDFSKGMNKKAKVAALISALSKKVADGELVVIDQLSVKEGKTKEMAAFKKALNLDKTAVVVMDNADEKVILAARNLEKLTTLPVEQISTYEVVANAKVVLTQAAVKKIEEVYGE</sequence>
<dbReference type="GO" id="GO:0006412">
    <property type="term" value="P:translation"/>
    <property type="evidence" value="ECO:0007669"/>
    <property type="project" value="UniProtKB-UniRule"/>
</dbReference>
<dbReference type="GO" id="GO:1990904">
    <property type="term" value="C:ribonucleoprotein complex"/>
    <property type="evidence" value="ECO:0007669"/>
    <property type="project" value="UniProtKB-KW"/>
</dbReference>
<reference evidence="8" key="1">
    <citation type="submission" date="2020-10" db="EMBL/GenBank/DDBJ databases">
        <authorList>
            <person name="Gilroy R."/>
        </authorList>
    </citation>
    <scope>NUCLEOTIDE SEQUENCE</scope>
    <source>
        <strain evidence="8">ChiW16-3235</strain>
    </source>
</reference>
<keyword evidence="3 6" id="KW-0689">Ribosomal protein</keyword>
<keyword evidence="6" id="KW-0699">rRNA-binding</keyword>
<dbReference type="GO" id="GO:0005840">
    <property type="term" value="C:ribosome"/>
    <property type="evidence" value="ECO:0007669"/>
    <property type="project" value="UniProtKB-KW"/>
</dbReference>
<evidence type="ECO:0000256" key="2">
    <source>
        <dbReference type="ARBA" id="ARBA00011838"/>
    </source>
</evidence>
<dbReference type="EMBL" id="DVHK01000104">
    <property type="protein sequence ID" value="HIR67386.1"/>
    <property type="molecule type" value="Genomic_DNA"/>
</dbReference>
<dbReference type="Pfam" id="PF00573">
    <property type="entry name" value="Ribosomal_L4"/>
    <property type="match status" value="1"/>
</dbReference>
<dbReference type="GO" id="GO:0003735">
    <property type="term" value="F:structural constituent of ribosome"/>
    <property type="evidence" value="ECO:0007669"/>
    <property type="project" value="InterPro"/>
</dbReference>